<dbReference type="CDD" id="cd00174">
    <property type="entry name" value="SH3"/>
    <property type="match status" value="1"/>
</dbReference>
<accession>A0ABU9E8R4</accession>
<dbReference type="Pfam" id="PF13432">
    <property type="entry name" value="TPR_16"/>
    <property type="match status" value="1"/>
</dbReference>
<feature type="transmembrane region" description="Helical" evidence="3">
    <location>
        <begin position="135"/>
        <end position="157"/>
    </location>
</feature>
<dbReference type="InterPro" id="IPR019734">
    <property type="entry name" value="TPR_rpt"/>
</dbReference>
<evidence type="ECO:0000259" key="5">
    <source>
        <dbReference type="PROSITE" id="PS50002"/>
    </source>
</evidence>
<feature type="transmembrane region" description="Helical" evidence="3">
    <location>
        <begin position="169"/>
        <end position="187"/>
    </location>
</feature>
<dbReference type="InterPro" id="IPR011990">
    <property type="entry name" value="TPR-like_helical_dom_sf"/>
</dbReference>
<evidence type="ECO:0000256" key="3">
    <source>
        <dbReference type="SAM" id="Phobius"/>
    </source>
</evidence>
<evidence type="ECO:0000256" key="4">
    <source>
        <dbReference type="SAM" id="SignalP"/>
    </source>
</evidence>
<protein>
    <submittedName>
        <fullName evidence="6">Tetratricopeptide repeat protein</fullName>
    </submittedName>
</protein>
<organism evidence="6 7">
    <name type="scientific">Gaopeijia maritima</name>
    <dbReference type="NCBI Taxonomy" id="3119007"/>
    <lineage>
        <taxon>Bacteria</taxon>
        <taxon>Pseudomonadati</taxon>
        <taxon>Gemmatimonadota</taxon>
        <taxon>Longimicrobiia</taxon>
        <taxon>Gaopeijiales</taxon>
        <taxon>Gaopeijiaceae</taxon>
        <taxon>Gaopeijia</taxon>
    </lineage>
</organism>
<keyword evidence="3" id="KW-1133">Transmembrane helix</keyword>
<evidence type="ECO:0000313" key="7">
    <source>
        <dbReference type="Proteomes" id="UP001484239"/>
    </source>
</evidence>
<dbReference type="SMART" id="SM00028">
    <property type="entry name" value="TPR"/>
    <property type="match status" value="2"/>
</dbReference>
<keyword evidence="2" id="KW-0802">TPR repeat</keyword>
<evidence type="ECO:0000256" key="2">
    <source>
        <dbReference type="PROSITE-ProRule" id="PRU00339"/>
    </source>
</evidence>
<dbReference type="PROSITE" id="PS50005">
    <property type="entry name" value="TPR"/>
    <property type="match status" value="1"/>
</dbReference>
<feature type="chain" id="PRO_5047378107" evidence="4">
    <location>
        <begin position="27"/>
        <end position="258"/>
    </location>
</feature>
<dbReference type="Gene3D" id="1.25.40.10">
    <property type="entry name" value="Tetratricopeptide repeat domain"/>
    <property type="match status" value="1"/>
</dbReference>
<dbReference type="InterPro" id="IPR010466">
    <property type="entry name" value="DUF1058"/>
</dbReference>
<keyword evidence="3" id="KW-0472">Membrane</keyword>
<dbReference type="PROSITE" id="PS50002">
    <property type="entry name" value="SH3"/>
    <property type="match status" value="1"/>
</dbReference>
<proteinExistence type="predicted"/>
<dbReference type="Pfam" id="PF06347">
    <property type="entry name" value="SH3_4"/>
    <property type="match status" value="1"/>
</dbReference>
<keyword evidence="1" id="KW-0728">SH3 domain</keyword>
<sequence>MRGWVRGLAAVLVWAGALLGASAAVAAQEEAYLQGNQLYQDGEFEGAVESYRAVLAAGVESATLHYNLGNALFKAGELGPAILSWERALALDPGLADARSNLALARTLTVDDIEPLPTFWLVSAWRWWVGALPRAVLLGAVALGWFLVWGGVAGRILARREGARRAGTVAVVTGVVMVVVLGVNVAVREFGVGQVRRGVIMVEAVAVRSAPTEDDNLTLFEIHEGTVVRIDQRTDSWAEVVLDDGKVGWVPTEALEEV</sequence>
<dbReference type="InterPro" id="IPR001452">
    <property type="entry name" value="SH3_domain"/>
</dbReference>
<dbReference type="RefSeq" id="WP_405277205.1">
    <property type="nucleotide sequence ID" value="NZ_JBBHLI010000004.1"/>
</dbReference>
<keyword evidence="7" id="KW-1185">Reference proteome</keyword>
<keyword evidence="4" id="KW-0732">Signal</keyword>
<reference evidence="6 7" key="1">
    <citation type="submission" date="2024-02" db="EMBL/GenBank/DDBJ databases">
        <title>A novel Gemmatimonadota bacterium.</title>
        <authorList>
            <person name="Du Z.-J."/>
            <person name="Ye Y.-Q."/>
        </authorList>
    </citation>
    <scope>NUCLEOTIDE SEQUENCE [LARGE SCALE GENOMIC DNA]</scope>
    <source>
        <strain evidence="6 7">DH-20</strain>
    </source>
</reference>
<comment type="caution">
    <text evidence="6">The sequence shown here is derived from an EMBL/GenBank/DDBJ whole genome shotgun (WGS) entry which is preliminary data.</text>
</comment>
<dbReference type="Proteomes" id="UP001484239">
    <property type="component" value="Unassembled WGS sequence"/>
</dbReference>
<dbReference type="InterPro" id="IPR036028">
    <property type="entry name" value="SH3-like_dom_sf"/>
</dbReference>
<feature type="domain" description="SH3" evidence="5">
    <location>
        <begin position="197"/>
        <end position="258"/>
    </location>
</feature>
<keyword evidence="3" id="KW-0812">Transmembrane</keyword>
<evidence type="ECO:0000313" key="6">
    <source>
        <dbReference type="EMBL" id="MEK9501133.1"/>
    </source>
</evidence>
<dbReference type="SUPFAM" id="SSF48452">
    <property type="entry name" value="TPR-like"/>
    <property type="match status" value="1"/>
</dbReference>
<dbReference type="Gene3D" id="2.30.30.40">
    <property type="entry name" value="SH3 Domains"/>
    <property type="match status" value="1"/>
</dbReference>
<dbReference type="EMBL" id="JBBHLI010000004">
    <property type="protein sequence ID" value="MEK9501133.1"/>
    <property type="molecule type" value="Genomic_DNA"/>
</dbReference>
<gene>
    <name evidence="6" type="ORF">WI372_09100</name>
</gene>
<name>A0ABU9E8R4_9BACT</name>
<evidence type="ECO:0000256" key="1">
    <source>
        <dbReference type="ARBA" id="ARBA00022443"/>
    </source>
</evidence>
<feature type="repeat" description="TPR" evidence="2">
    <location>
        <begin position="62"/>
        <end position="95"/>
    </location>
</feature>
<dbReference type="SUPFAM" id="SSF50044">
    <property type="entry name" value="SH3-domain"/>
    <property type="match status" value="1"/>
</dbReference>
<feature type="signal peptide" evidence="4">
    <location>
        <begin position="1"/>
        <end position="26"/>
    </location>
</feature>